<dbReference type="InterPro" id="IPR006129">
    <property type="entry name" value="AdhesinB"/>
</dbReference>
<accession>A0A6J4V3Y5</accession>
<keyword evidence="2 5" id="KW-0813">Transport</keyword>
<reference evidence="7" key="1">
    <citation type="submission" date="2020-02" db="EMBL/GenBank/DDBJ databases">
        <authorList>
            <person name="Meier V. D."/>
        </authorList>
    </citation>
    <scope>NUCLEOTIDE SEQUENCE</scope>
    <source>
        <strain evidence="7">AVDCRST_MAG81</strain>
    </source>
</reference>
<evidence type="ECO:0000256" key="4">
    <source>
        <dbReference type="ARBA" id="ARBA00022729"/>
    </source>
</evidence>
<dbReference type="EMBL" id="CADCWO010000069">
    <property type="protein sequence ID" value="CAA9567431.1"/>
    <property type="molecule type" value="Genomic_DNA"/>
</dbReference>
<dbReference type="GO" id="GO:0030001">
    <property type="term" value="P:metal ion transport"/>
    <property type="evidence" value="ECO:0007669"/>
    <property type="project" value="InterPro"/>
</dbReference>
<dbReference type="InterPro" id="IPR050492">
    <property type="entry name" value="Bact_metal-bind_prot9"/>
</dbReference>
<dbReference type="PRINTS" id="PR00691">
    <property type="entry name" value="ADHESINB"/>
</dbReference>
<comment type="subcellular location">
    <subcellularLocation>
        <location evidence="1">Cell envelope</location>
    </subcellularLocation>
</comment>
<gene>
    <name evidence="7" type="ORF">AVDCRST_MAG81-1378</name>
</gene>
<dbReference type="GO" id="GO:0046872">
    <property type="term" value="F:metal ion binding"/>
    <property type="evidence" value="ECO:0007669"/>
    <property type="project" value="UniProtKB-KW"/>
</dbReference>
<dbReference type="PROSITE" id="PS51257">
    <property type="entry name" value="PROKAR_LIPOPROTEIN"/>
    <property type="match status" value="1"/>
</dbReference>
<name>A0A6J4V3Y5_9CYAN</name>
<comment type="similarity">
    <text evidence="5">Belongs to the bacterial solute-binding protein 9 family.</text>
</comment>
<evidence type="ECO:0000256" key="2">
    <source>
        <dbReference type="ARBA" id="ARBA00022448"/>
    </source>
</evidence>
<dbReference type="PANTHER" id="PTHR42953:SF1">
    <property type="entry name" value="METAL-BINDING PROTEIN HI_0362-RELATED"/>
    <property type="match status" value="1"/>
</dbReference>
<dbReference type="Pfam" id="PF01297">
    <property type="entry name" value="ZnuA"/>
    <property type="match status" value="1"/>
</dbReference>
<keyword evidence="4" id="KW-0732">Signal</keyword>
<evidence type="ECO:0000256" key="5">
    <source>
        <dbReference type="RuleBase" id="RU003512"/>
    </source>
</evidence>
<dbReference type="InterPro" id="IPR006127">
    <property type="entry name" value="ZnuA-like"/>
</dbReference>
<dbReference type="AlphaFoldDB" id="A0A6J4V3Y5"/>
<dbReference type="SUPFAM" id="SSF53807">
    <property type="entry name" value="Helical backbone' metal receptor"/>
    <property type="match status" value="1"/>
</dbReference>
<evidence type="ECO:0000313" key="7">
    <source>
        <dbReference type="EMBL" id="CAA9567431.1"/>
    </source>
</evidence>
<organism evidence="7">
    <name type="scientific">uncultured Synechococcales cyanobacterium</name>
    <dbReference type="NCBI Taxonomy" id="1936017"/>
    <lineage>
        <taxon>Bacteria</taxon>
        <taxon>Bacillati</taxon>
        <taxon>Cyanobacteriota</taxon>
        <taxon>Cyanophyceae</taxon>
        <taxon>Synechococcales</taxon>
        <taxon>environmental samples</taxon>
    </lineage>
</organism>
<dbReference type="InterPro" id="IPR006128">
    <property type="entry name" value="Lipoprotein_PsaA-like"/>
</dbReference>
<dbReference type="Gene3D" id="3.40.50.1980">
    <property type="entry name" value="Nitrogenase molybdenum iron protein domain"/>
    <property type="match status" value="2"/>
</dbReference>
<feature type="region of interest" description="Disordered" evidence="6">
    <location>
        <begin position="34"/>
        <end position="61"/>
    </location>
</feature>
<keyword evidence="3" id="KW-0479">Metal-binding</keyword>
<dbReference type="GO" id="GO:0007155">
    <property type="term" value="P:cell adhesion"/>
    <property type="evidence" value="ECO:0007669"/>
    <property type="project" value="InterPro"/>
</dbReference>
<dbReference type="PANTHER" id="PTHR42953">
    <property type="entry name" value="HIGH-AFFINITY ZINC UPTAKE SYSTEM PROTEIN ZNUA-RELATED"/>
    <property type="match status" value="1"/>
</dbReference>
<evidence type="ECO:0000256" key="1">
    <source>
        <dbReference type="ARBA" id="ARBA00004196"/>
    </source>
</evidence>
<dbReference type="PRINTS" id="PR00690">
    <property type="entry name" value="ADHESNFAMILY"/>
</dbReference>
<dbReference type="GO" id="GO:0030313">
    <property type="term" value="C:cell envelope"/>
    <property type="evidence" value="ECO:0007669"/>
    <property type="project" value="UniProtKB-SubCell"/>
</dbReference>
<evidence type="ECO:0000256" key="6">
    <source>
        <dbReference type="SAM" id="MobiDB-lite"/>
    </source>
</evidence>
<evidence type="ECO:0000256" key="3">
    <source>
        <dbReference type="ARBA" id="ARBA00022723"/>
    </source>
</evidence>
<dbReference type="CDD" id="cd01137">
    <property type="entry name" value="PsaA"/>
    <property type="match status" value="1"/>
</dbReference>
<proteinExistence type="inferred from homology"/>
<protein>
    <submittedName>
        <fullName evidence="7">Manganese ABC transporter, periplasmic-binding protein SitA</fullName>
    </submittedName>
</protein>
<sequence>MKSIRRIGLSPASKKQFWAASGVLLGLWMSGCSPSPPNSQSQTNPLPKPAEAGNNASNPNTQSKKVILTTFTVLADIARNVAGDAAIVESLTKPGAEIHGYQPTPKDIVRAQKASLILDNGLGLERWAQKFYGDLKNIPHVTLSKGVQPIDISEDLYKGKPNPHAWMSPQNALIYVENIRKALVGLDPPHAATYNANAVAYSQKIKDIDQTLRKELAVIPPNKRYMVSCEGAFSYLAHDYKLKELYLWAVNSEQQATPKQVEKVIESVRQNKIPVVFCESTVSDEAQRQVASEAGAKFGGVFYVDSLSSANGPVPTYLKLMQYNVNTLVKGLQSR</sequence>